<gene>
    <name evidence="7" type="ORF">F0U60_05120</name>
</gene>
<evidence type="ECO:0000256" key="1">
    <source>
        <dbReference type="ARBA" id="ARBA00022525"/>
    </source>
</evidence>
<feature type="domain" description="N-acetylglucosamine binding protein A" evidence="6">
    <location>
        <begin position="217"/>
        <end position="314"/>
    </location>
</feature>
<dbReference type="InterPro" id="IPR041029">
    <property type="entry name" value="GbpA_2"/>
</dbReference>
<evidence type="ECO:0000256" key="3">
    <source>
        <dbReference type="ARBA" id="ARBA00022729"/>
    </source>
</evidence>
<dbReference type="PANTHER" id="PTHR34823:SF1">
    <property type="entry name" value="CHITIN-BINDING TYPE-4 DOMAIN-CONTAINING PROTEIN"/>
    <property type="match status" value="1"/>
</dbReference>
<feature type="domain" description="Chitin-binding type-4" evidence="5">
    <location>
        <begin position="24"/>
        <end position="205"/>
    </location>
</feature>
<proteinExistence type="predicted"/>
<keyword evidence="3 4" id="KW-0732">Signal</keyword>
<dbReference type="CDD" id="cd21177">
    <property type="entry name" value="LPMO_AA10"/>
    <property type="match status" value="1"/>
</dbReference>
<dbReference type="EMBL" id="CP043494">
    <property type="protein sequence ID" value="WNG43551.1"/>
    <property type="molecule type" value="Genomic_DNA"/>
</dbReference>
<dbReference type="PANTHER" id="PTHR34823">
    <property type="entry name" value="GLCNAC-BINDING PROTEIN A"/>
    <property type="match status" value="1"/>
</dbReference>
<dbReference type="Gene3D" id="3.30.70.2150">
    <property type="match status" value="1"/>
</dbReference>
<dbReference type="Proteomes" id="UP001611383">
    <property type="component" value="Chromosome"/>
</dbReference>
<evidence type="ECO:0000259" key="5">
    <source>
        <dbReference type="Pfam" id="PF03067"/>
    </source>
</evidence>
<keyword evidence="8" id="KW-1185">Reference proteome</keyword>
<evidence type="ECO:0000256" key="4">
    <source>
        <dbReference type="SAM" id="SignalP"/>
    </source>
</evidence>
<protein>
    <submittedName>
        <fullName evidence="7">Chitin-binding protein</fullName>
    </submittedName>
</protein>
<feature type="chain" id="PRO_5047313792" evidence="4">
    <location>
        <begin position="24"/>
        <end position="324"/>
    </location>
</feature>
<dbReference type="InterPro" id="IPR004302">
    <property type="entry name" value="Cellulose/chitin-bd_N"/>
</dbReference>
<accession>A0ABY9WRD9</accession>
<evidence type="ECO:0000259" key="6">
    <source>
        <dbReference type="Pfam" id="PF18416"/>
    </source>
</evidence>
<dbReference type="Pfam" id="PF18416">
    <property type="entry name" value="GbpA_2"/>
    <property type="match status" value="1"/>
</dbReference>
<evidence type="ECO:0000313" key="8">
    <source>
        <dbReference type="Proteomes" id="UP001611383"/>
    </source>
</evidence>
<dbReference type="InterPro" id="IPR014756">
    <property type="entry name" value="Ig_E-set"/>
</dbReference>
<organism evidence="7 8">
    <name type="scientific">Archangium minus</name>
    <dbReference type="NCBI Taxonomy" id="83450"/>
    <lineage>
        <taxon>Bacteria</taxon>
        <taxon>Pseudomonadati</taxon>
        <taxon>Myxococcota</taxon>
        <taxon>Myxococcia</taxon>
        <taxon>Myxococcales</taxon>
        <taxon>Cystobacterineae</taxon>
        <taxon>Archangiaceae</taxon>
        <taxon>Archangium</taxon>
    </lineage>
</organism>
<dbReference type="Gene3D" id="2.70.50.50">
    <property type="entry name" value="chitin-binding protein cbp21"/>
    <property type="match status" value="1"/>
</dbReference>
<evidence type="ECO:0000256" key="2">
    <source>
        <dbReference type="ARBA" id="ARBA00022669"/>
    </source>
</evidence>
<sequence>MRKPFIAPSLVLLSVLSGGQSFAHGSMEIPISRVYNCYKEGPETPKSAACKAAIAYGGTQAFYDWNGVRQGNANDRHREIIPDGKLCSAANESHKSLDLARNDWPAKLIAPNSSGRFEFVYHATAPHAGRYFQFYVTRDGYNPLQPLKWSDLEPAPFCTITSVTLQNNRYTMSCPFPTGKRGRHVIYNIWQRSDSPEAFYACIDVDFGNASLAASDWKELEPVQVREDLRAGSKVVFRVFDSEGRDVERHELRLEEEVSPAARWLARLARQVNAQSRYVRVGALEAGGQIAPLEANQGNSVYVRDAGYRIQIDIEKPVNSKPSR</sequence>
<dbReference type="SUPFAM" id="SSF81296">
    <property type="entry name" value="E set domains"/>
    <property type="match status" value="1"/>
</dbReference>
<dbReference type="Pfam" id="PF03067">
    <property type="entry name" value="LPMO_10"/>
    <property type="match status" value="1"/>
</dbReference>
<keyword evidence="2" id="KW-0147">Chitin-binding</keyword>
<dbReference type="InterPro" id="IPR051024">
    <property type="entry name" value="GlcNAc_Chitin_IntDeg"/>
</dbReference>
<dbReference type="RefSeq" id="WP_395814729.1">
    <property type="nucleotide sequence ID" value="NZ_CP043494.1"/>
</dbReference>
<keyword evidence="1" id="KW-0964">Secreted</keyword>
<feature type="signal peptide" evidence="4">
    <location>
        <begin position="1"/>
        <end position="23"/>
    </location>
</feature>
<evidence type="ECO:0000313" key="7">
    <source>
        <dbReference type="EMBL" id="WNG43551.1"/>
    </source>
</evidence>
<reference evidence="7 8" key="1">
    <citation type="submission" date="2019-08" db="EMBL/GenBank/DDBJ databases">
        <title>Archangium and Cystobacter genomes.</title>
        <authorList>
            <person name="Chen I.-C.K."/>
            <person name="Wielgoss S."/>
        </authorList>
    </citation>
    <scope>NUCLEOTIDE SEQUENCE [LARGE SCALE GENOMIC DNA]</scope>
    <source>
        <strain evidence="7 8">Cbm 6</strain>
    </source>
</reference>
<name>A0ABY9WRD9_9BACT</name>